<sequence>MKETQARVLAIEPLTQQVSRVRLQPEQPFNYRPGQYLKVVMSEQDRRPFSIANAPSEDGVIELHIGAGADNQYAAEVLTEMQSASQVTIDGGHGNAALVTDGQHPTVLLAGGTGFSYTRAILQALLPINGHEPVYLYWGAQTFEDLYAFDELKALERDFKHFTFIPVVEKPPADWTGKTGWVHKAVLEDFVSLEPYHVYVAGRFEMAGVAREDFHAKGLLLDHLFGDAYDFI</sequence>
<comment type="similarity">
    <text evidence="4">Belongs to the Fre/LuxG FAD/NAD(P) flavoprotein oxidoreductase family.</text>
</comment>
<evidence type="ECO:0000256" key="3">
    <source>
        <dbReference type="ARBA" id="ARBA00034078"/>
    </source>
</evidence>
<dbReference type="GO" id="GO:0052875">
    <property type="term" value="F:riboflavin reductase [NAD(P)H] activity"/>
    <property type="evidence" value="ECO:0007669"/>
    <property type="project" value="UniProtKB-EC"/>
</dbReference>
<dbReference type="Gene3D" id="2.40.30.10">
    <property type="entry name" value="Translation factors"/>
    <property type="match status" value="1"/>
</dbReference>
<accession>A0ABS8G9U3</accession>
<dbReference type="InterPro" id="IPR017927">
    <property type="entry name" value="FAD-bd_FR_type"/>
</dbReference>
<dbReference type="RefSeq" id="WP_229161673.1">
    <property type="nucleotide sequence ID" value="NZ_JAJEWP010000004.1"/>
</dbReference>
<dbReference type="InterPro" id="IPR039261">
    <property type="entry name" value="FNR_nucleotide-bd"/>
</dbReference>
<reference evidence="6 7" key="1">
    <citation type="submission" date="2021-10" db="EMBL/GenBank/DDBJ databases">
        <title>Draft genome of Aestuariibacter halophilus JC2043.</title>
        <authorList>
            <person name="Emsley S.A."/>
            <person name="Pfannmuller K.M."/>
            <person name="Ushijima B."/>
            <person name="Saw J.H."/>
            <person name="Videau P."/>
        </authorList>
    </citation>
    <scope>NUCLEOTIDE SEQUENCE [LARGE SCALE GENOMIC DNA]</scope>
    <source>
        <strain evidence="6 7">JC2043</strain>
    </source>
</reference>
<dbReference type="SUPFAM" id="SSF52343">
    <property type="entry name" value="Ferredoxin reductase-like, C-terminal NADP-linked domain"/>
    <property type="match status" value="1"/>
</dbReference>
<evidence type="ECO:0000259" key="5">
    <source>
        <dbReference type="PROSITE" id="PS51384"/>
    </source>
</evidence>
<keyword evidence="2" id="KW-0455">Luminescence</keyword>
<dbReference type="SUPFAM" id="SSF63380">
    <property type="entry name" value="Riboflavin synthase domain-like"/>
    <property type="match status" value="1"/>
</dbReference>
<evidence type="ECO:0000313" key="7">
    <source>
        <dbReference type="Proteomes" id="UP001520878"/>
    </source>
</evidence>
<dbReference type="NCBIfam" id="NF005963">
    <property type="entry name" value="PRK08051.1"/>
    <property type="match status" value="1"/>
</dbReference>
<dbReference type="InterPro" id="IPR001433">
    <property type="entry name" value="OxRdtase_FAD/NAD-bd"/>
</dbReference>
<dbReference type="InterPro" id="IPR001709">
    <property type="entry name" value="Flavoprot_Pyr_Nucl_cyt_Rdtase"/>
</dbReference>
<dbReference type="PANTHER" id="PTHR47354">
    <property type="entry name" value="NADH OXIDOREDUCTASE HCR"/>
    <property type="match status" value="1"/>
</dbReference>
<keyword evidence="1 6" id="KW-0560">Oxidoreductase</keyword>
<dbReference type="PROSITE" id="PS51384">
    <property type="entry name" value="FAD_FR"/>
    <property type="match status" value="1"/>
</dbReference>
<dbReference type="Gene3D" id="3.40.50.80">
    <property type="entry name" value="Nucleotide-binding domain of ferredoxin-NADP reductase (FNR) module"/>
    <property type="match status" value="1"/>
</dbReference>
<comment type="caution">
    <text evidence="6">The sequence shown here is derived from an EMBL/GenBank/DDBJ whole genome shotgun (WGS) entry which is preliminary data.</text>
</comment>
<dbReference type="EMBL" id="JAJEWP010000004">
    <property type="protein sequence ID" value="MCC2617263.1"/>
    <property type="molecule type" value="Genomic_DNA"/>
</dbReference>
<comment type="cofactor">
    <cofactor evidence="3">
        <name>[2Fe-2S] cluster</name>
        <dbReference type="ChEBI" id="CHEBI:190135"/>
    </cofactor>
</comment>
<dbReference type="PRINTS" id="PR00371">
    <property type="entry name" value="FPNCR"/>
</dbReference>
<name>A0ABS8G9U3_9ALTE</name>
<dbReference type="InterPro" id="IPR008333">
    <property type="entry name" value="Cbr1-like_FAD-bd_dom"/>
</dbReference>
<evidence type="ECO:0000256" key="4">
    <source>
        <dbReference type="ARBA" id="ARBA00038177"/>
    </source>
</evidence>
<dbReference type="Proteomes" id="UP001520878">
    <property type="component" value="Unassembled WGS sequence"/>
</dbReference>
<dbReference type="PANTHER" id="PTHR47354:SF7">
    <property type="entry name" value="NAD(P)H-FLAVIN REDUCTASE"/>
    <property type="match status" value="1"/>
</dbReference>
<dbReference type="InterPro" id="IPR050415">
    <property type="entry name" value="MRET"/>
</dbReference>
<dbReference type="InterPro" id="IPR017938">
    <property type="entry name" value="Riboflavin_synthase-like_b-brl"/>
</dbReference>
<dbReference type="Pfam" id="PF00970">
    <property type="entry name" value="FAD_binding_6"/>
    <property type="match status" value="1"/>
</dbReference>
<feature type="domain" description="FAD-binding FR-type" evidence="5">
    <location>
        <begin position="1"/>
        <end position="99"/>
    </location>
</feature>
<evidence type="ECO:0000256" key="1">
    <source>
        <dbReference type="ARBA" id="ARBA00023002"/>
    </source>
</evidence>
<dbReference type="EC" id="1.5.1.41" evidence="6"/>
<keyword evidence="7" id="KW-1185">Reference proteome</keyword>
<evidence type="ECO:0000256" key="2">
    <source>
        <dbReference type="ARBA" id="ARBA00023223"/>
    </source>
</evidence>
<gene>
    <name evidence="6" type="primary">fre</name>
    <name evidence="6" type="ORF">LJ739_13500</name>
</gene>
<evidence type="ECO:0000313" key="6">
    <source>
        <dbReference type="EMBL" id="MCC2617263.1"/>
    </source>
</evidence>
<organism evidence="6 7">
    <name type="scientific">Fluctibacter halophilus</name>
    <dbReference type="NCBI Taxonomy" id="226011"/>
    <lineage>
        <taxon>Bacteria</taxon>
        <taxon>Pseudomonadati</taxon>
        <taxon>Pseudomonadota</taxon>
        <taxon>Gammaproteobacteria</taxon>
        <taxon>Alteromonadales</taxon>
        <taxon>Alteromonadaceae</taxon>
        <taxon>Fluctibacter</taxon>
    </lineage>
</organism>
<proteinExistence type="inferred from homology"/>
<dbReference type="CDD" id="cd06189">
    <property type="entry name" value="flavin_oxioreductase"/>
    <property type="match status" value="1"/>
</dbReference>
<dbReference type="Pfam" id="PF00175">
    <property type="entry name" value="NAD_binding_1"/>
    <property type="match status" value="1"/>
</dbReference>
<dbReference type="PRINTS" id="PR00410">
    <property type="entry name" value="PHEHYDRXLASE"/>
</dbReference>
<protein>
    <submittedName>
        <fullName evidence="6">NAD(P)H-flavin reductase</fullName>
        <ecNumber evidence="6">1.5.1.41</ecNumber>
    </submittedName>
</protein>